<name>A0ABU8RFE2_9ACTN</name>
<evidence type="ECO:0000313" key="3">
    <source>
        <dbReference type="Proteomes" id="UP001387100"/>
    </source>
</evidence>
<evidence type="ECO:0000256" key="1">
    <source>
        <dbReference type="SAM" id="MobiDB-lite"/>
    </source>
</evidence>
<feature type="region of interest" description="Disordered" evidence="1">
    <location>
        <begin position="29"/>
        <end position="48"/>
    </location>
</feature>
<dbReference type="EMBL" id="JBBIAA010000001">
    <property type="protein sequence ID" value="MEJ5943699.1"/>
    <property type="molecule type" value="Genomic_DNA"/>
</dbReference>
<evidence type="ECO:0000313" key="2">
    <source>
        <dbReference type="EMBL" id="MEJ5943699.1"/>
    </source>
</evidence>
<organism evidence="2 3">
    <name type="scientific">Pseudokineococcus basanitobsidens</name>
    <dbReference type="NCBI Taxonomy" id="1926649"/>
    <lineage>
        <taxon>Bacteria</taxon>
        <taxon>Bacillati</taxon>
        <taxon>Actinomycetota</taxon>
        <taxon>Actinomycetes</taxon>
        <taxon>Kineosporiales</taxon>
        <taxon>Kineosporiaceae</taxon>
        <taxon>Pseudokineococcus</taxon>
    </lineage>
</organism>
<protein>
    <submittedName>
        <fullName evidence="2">Uncharacterized protein</fullName>
    </submittedName>
</protein>
<dbReference type="Proteomes" id="UP001387100">
    <property type="component" value="Unassembled WGS sequence"/>
</dbReference>
<dbReference type="RefSeq" id="WP_339573091.1">
    <property type="nucleotide sequence ID" value="NZ_JBBIAA010000001.1"/>
</dbReference>
<sequence>MSDRTQAVLPLRVDVAGSFLTRALPFRLSSSVASSAASPTSRSTSRPTAVSAAWYVPGIADCARRERRRTALRGPVVGLTCGHRPDLAESVEDVRTP</sequence>
<comment type="caution">
    <text evidence="2">The sequence shown here is derived from an EMBL/GenBank/DDBJ whole genome shotgun (WGS) entry which is preliminary data.</text>
</comment>
<gene>
    <name evidence="2" type="ORF">WDZ17_00135</name>
</gene>
<reference evidence="2 3" key="1">
    <citation type="journal article" date="2017" name="Int. J. Syst. Evol. Microbiol.">
        <title>Pseudokineococcus basanitobsidens sp. nov., isolated from volcanic rock.</title>
        <authorList>
            <person name="Lee D.W."/>
            <person name="Park M.Y."/>
            <person name="Kim J.J."/>
            <person name="Kim B.S."/>
        </authorList>
    </citation>
    <scope>NUCLEOTIDE SEQUENCE [LARGE SCALE GENOMIC DNA]</scope>
    <source>
        <strain evidence="2 3">DSM 103726</strain>
    </source>
</reference>
<proteinExistence type="predicted"/>
<keyword evidence="3" id="KW-1185">Reference proteome</keyword>
<accession>A0ABU8RFE2</accession>